<name>A0A0N4V3X0_ENTVE</name>
<feature type="compositionally biased region" description="Polar residues" evidence="1">
    <location>
        <begin position="75"/>
        <end position="85"/>
    </location>
</feature>
<evidence type="ECO:0000313" key="4">
    <source>
        <dbReference type="WBParaSite" id="EVEC_0000477101-mRNA-1"/>
    </source>
</evidence>
<proteinExistence type="predicted"/>
<evidence type="ECO:0000256" key="1">
    <source>
        <dbReference type="SAM" id="MobiDB-lite"/>
    </source>
</evidence>
<feature type="compositionally biased region" description="Polar residues" evidence="1">
    <location>
        <begin position="35"/>
        <end position="46"/>
    </location>
</feature>
<dbReference type="Proteomes" id="UP000274131">
    <property type="component" value="Unassembled WGS sequence"/>
</dbReference>
<sequence length="85" mass="10048">MHDLCSFEPEIIAPKRRMYSEEAWRRYLEYQKSPTSFQPLESSSNMHVDRRRTSAAGHEEEHPEHSSDTFEPSEHSVSNTRQNKL</sequence>
<keyword evidence="3" id="KW-1185">Reference proteome</keyword>
<dbReference type="AlphaFoldDB" id="A0A0N4V3X0"/>
<protein>
    <submittedName>
        <fullName evidence="4">Ovule protein</fullName>
    </submittedName>
</protein>
<reference evidence="4" key="1">
    <citation type="submission" date="2017-02" db="UniProtKB">
        <authorList>
            <consortium name="WormBaseParasite"/>
        </authorList>
    </citation>
    <scope>IDENTIFICATION</scope>
</reference>
<gene>
    <name evidence="2" type="ORF">EVEC_LOCUS4479</name>
</gene>
<dbReference type="WBParaSite" id="EVEC_0000477101-mRNA-1">
    <property type="protein sequence ID" value="EVEC_0000477101-mRNA-1"/>
    <property type="gene ID" value="EVEC_0000477101"/>
</dbReference>
<evidence type="ECO:0000313" key="3">
    <source>
        <dbReference type="Proteomes" id="UP000274131"/>
    </source>
</evidence>
<dbReference type="EMBL" id="UXUI01007869">
    <property type="protein sequence ID" value="VDD89728.1"/>
    <property type="molecule type" value="Genomic_DNA"/>
</dbReference>
<feature type="compositionally biased region" description="Basic and acidic residues" evidence="1">
    <location>
        <begin position="47"/>
        <end position="74"/>
    </location>
</feature>
<organism evidence="4">
    <name type="scientific">Enterobius vermicularis</name>
    <name type="common">Human pinworm</name>
    <dbReference type="NCBI Taxonomy" id="51028"/>
    <lineage>
        <taxon>Eukaryota</taxon>
        <taxon>Metazoa</taxon>
        <taxon>Ecdysozoa</taxon>
        <taxon>Nematoda</taxon>
        <taxon>Chromadorea</taxon>
        <taxon>Rhabditida</taxon>
        <taxon>Spirurina</taxon>
        <taxon>Oxyuridomorpha</taxon>
        <taxon>Oxyuroidea</taxon>
        <taxon>Oxyuridae</taxon>
        <taxon>Enterobius</taxon>
    </lineage>
</organism>
<evidence type="ECO:0000313" key="2">
    <source>
        <dbReference type="EMBL" id="VDD89728.1"/>
    </source>
</evidence>
<accession>A0A0N4V3X0</accession>
<feature type="region of interest" description="Disordered" evidence="1">
    <location>
        <begin position="35"/>
        <end position="85"/>
    </location>
</feature>
<dbReference type="OrthoDB" id="5872674at2759"/>
<reference evidence="2 3" key="2">
    <citation type="submission" date="2018-10" db="EMBL/GenBank/DDBJ databases">
        <authorList>
            <consortium name="Pathogen Informatics"/>
        </authorList>
    </citation>
    <scope>NUCLEOTIDE SEQUENCE [LARGE SCALE GENOMIC DNA]</scope>
</reference>